<keyword evidence="2" id="KW-1003">Cell membrane</keyword>
<dbReference type="PANTHER" id="PTHR12558:SF47">
    <property type="entry name" value="LIPOPOLYSACCHARIDE ASSEMBLY PROTEIN B"/>
    <property type="match status" value="1"/>
</dbReference>
<dbReference type="Proteomes" id="UP001271890">
    <property type="component" value="Unassembled WGS sequence"/>
</dbReference>
<comment type="function">
    <text evidence="2">Modulates cellular lipopolysaccharide (LPS) levels by regulating LpxC, which is involved in lipid A biosynthesis. May act by modulating the proteolytic activity of FtsH towards LpxC. May also coordinate assembly of proteins involved in LPS synthesis at the plasma membrane.</text>
</comment>
<feature type="binding site" evidence="2">
    <location>
        <position position="371"/>
    </location>
    <ligand>
        <name>Fe cation</name>
        <dbReference type="ChEBI" id="CHEBI:24875"/>
    </ligand>
</feature>
<organism evidence="5 6">
    <name type="scientific">Xenorhabdus santafensis</name>
    <dbReference type="NCBI Taxonomy" id="2582833"/>
    <lineage>
        <taxon>Bacteria</taxon>
        <taxon>Pseudomonadati</taxon>
        <taxon>Pseudomonadota</taxon>
        <taxon>Gammaproteobacteria</taxon>
        <taxon>Enterobacterales</taxon>
        <taxon>Morganellaceae</taxon>
        <taxon>Xenorhabdus</taxon>
    </lineage>
</organism>
<keyword evidence="2" id="KW-0997">Cell inner membrane</keyword>
<dbReference type="Pfam" id="PF13176">
    <property type="entry name" value="TPR_7"/>
    <property type="match status" value="1"/>
</dbReference>
<dbReference type="InterPro" id="IPR030865">
    <property type="entry name" value="LapB"/>
</dbReference>
<dbReference type="NCBIfam" id="NF008757">
    <property type="entry name" value="PRK11788.1-5"/>
    <property type="match status" value="1"/>
</dbReference>
<proteinExistence type="inferred from homology"/>
<keyword evidence="2" id="KW-0677">Repeat</keyword>
<reference evidence="6" key="1">
    <citation type="journal article" date="2024" name="Toxins">
        <title>Genome Sequence Analysis of Native Xenorhabdus Strains Isolated from Entomopathogenic Nematodes in Argentina.</title>
        <authorList>
            <person name="Palma L."/>
            <person name="Frizzo L."/>
            <person name="Kaiser S."/>
            <person name="Berry C."/>
            <person name="Caballero P."/>
            <person name="Bode H.B."/>
            <person name="Del Valle E.E."/>
        </authorList>
    </citation>
    <scope>NUCLEOTIDE SEQUENCE [LARGE SCALE GENOMIC DNA]</scope>
    <source>
        <strain evidence="6">12</strain>
    </source>
</reference>
<dbReference type="NCBIfam" id="NF008753">
    <property type="entry name" value="PRK11788.1-1"/>
    <property type="match status" value="1"/>
</dbReference>
<dbReference type="InterPro" id="IPR011990">
    <property type="entry name" value="TPR-like_helical_dom_sf"/>
</dbReference>
<dbReference type="EMBL" id="VCDN01000025">
    <property type="protein sequence ID" value="MDX7987221.1"/>
    <property type="molecule type" value="Genomic_DNA"/>
</dbReference>
<accession>A0ABU4S902</accession>
<dbReference type="InterPro" id="IPR041166">
    <property type="entry name" value="Rubredoxin_2"/>
</dbReference>
<dbReference type="SMART" id="SM00028">
    <property type="entry name" value="TPR"/>
    <property type="match status" value="4"/>
</dbReference>
<keyword evidence="2 3" id="KW-0802">TPR repeat</keyword>
<sequence>MLELLFLLLPIAAAYGWYMGRRSAQQDKQQSADRLAREYVDGVNFLLSNQQDKAVDLFLDMLKEDSSAFEAHLTLGNLFRSRGEVERAIRIHQSLMESASLTFEQRLLAIQQLGRDYMAAGVYDRAENMFVQLVDETDFRENAFNSLLTIYQSTSDWNKAIDVAEKLVKLGKHHFREEIAHFYCELALQCMGNDDFSDAIGHLNKAAQADKNCARVSIMFGRIYMAKNEYAKAIDALKRVLEQDKELISESLSMLQECYQHLSQSDEWEAFVQRCVEEKCGAIAELHMADIIERKEGRDIAQNFINRQLERHPTMKLFYRLMDYHLADAEEGRAKESLILLRNMVGEQIRTKPDYRCHKCGFTSRALYWHCPSCRSWDSIKPIRGLDGQ</sequence>
<evidence type="ECO:0000313" key="6">
    <source>
        <dbReference type="Proteomes" id="UP001271890"/>
    </source>
</evidence>
<name>A0ABU4S902_9GAMM</name>
<feature type="binding site" evidence="2">
    <location>
        <position position="357"/>
    </location>
    <ligand>
        <name>Fe cation</name>
        <dbReference type="ChEBI" id="CHEBI:24875"/>
    </ligand>
</feature>
<comment type="subcellular location">
    <subcellularLocation>
        <location evidence="2">Cell inner membrane</location>
        <topology evidence="2">Single-pass membrane protein</topology>
        <orientation evidence="2">Cytoplasmic side</orientation>
    </subcellularLocation>
</comment>
<dbReference type="Gene3D" id="1.25.40.10">
    <property type="entry name" value="Tetratricopeptide repeat domain"/>
    <property type="match status" value="1"/>
</dbReference>
<dbReference type="PROSITE" id="PS50005">
    <property type="entry name" value="TPR"/>
    <property type="match status" value="1"/>
</dbReference>
<feature type="binding site" evidence="2">
    <location>
        <position position="360"/>
    </location>
    <ligand>
        <name>Fe cation</name>
        <dbReference type="ChEBI" id="CHEBI:24875"/>
    </ligand>
</feature>
<dbReference type="HAMAP" id="MF_00994">
    <property type="entry name" value="LPS_assembly_LapB"/>
    <property type="match status" value="1"/>
</dbReference>
<dbReference type="InterPro" id="IPR019734">
    <property type="entry name" value="TPR_rpt"/>
</dbReference>
<protein>
    <recommendedName>
        <fullName evidence="2">Lipopolysaccharide assembly protein B</fullName>
    </recommendedName>
</protein>
<comment type="caution">
    <text evidence="5">The sequence shown here is derived from an EMBL/GenBank/DDBJ whole genome shotgun (WGS) entry which is preliminary data.</text>
</comment>
<feature type="binding site" evidence="2">
    <location>
        <position position="374"/>
    </location>
    <ligand>
        <name>Fe cation</name>
        <dbReference type="ChEBI" id="CHEBI:24875"/>
    </ligand>
</feature>
<feature type="domain" description="LapB rubredoxin metal binding" evidence="4">
    <location>
        <begin position="355"/>
        <end position="382"/>
    </location>
</feature>
<evidence type="ECO:0000313" key="5">
    <source>
        <dbReference type="EMBL" id="MDX7987221.1"/>
    </source>
</evidence>
<evidence type="ECO:0000256" key="3">
    <source>
        <dbReference type="PROSITE-ProRule" id="PRU00339"/>
    </source>
</evidence>
<dbReference type="Pfam" id="PF18073">
    <property type="entry name" value="Zn_ribbon_LapB"/>
    <property type="match status" value="1"/>
</dbReference>
<evidence type="ECO:0000256" key="1">
    <source>
        <dbReference type="ARBA" id="ARBA00022723"/>
    </source>
</evidence>
<keyword evidence="2" id="KW-0408">Iron</keyword>
<dbReference type="PANTHER" id="PTHR12558">
    <property type="entry name" value="CELL DIVISION CYCLE 16,23,27"/>
    <property type="match status" value="1"/>
</dbReference>
<dbReference type="SUPFAM" id="SSF48452">
    <property type="entry name" value="TPR-like"/>
    <property type="match status" value="2"/>
</dbReference>
<comment type="similarity">
    <text evidence="2">Belongs to the LapB family.</text>
</comment>
<evidence type="ECO:0000259" key="4">
    <source>
        <dbReference type="Pfam" id="PF18073"/>
    </source>
</evidence>
<keyword evidence="2" id="KW-0812">Transmembrane</keyword>
<feature type="topological domain" description="Cytoplasmic" evidence="2">
    <location>
        <begin position="21"/>
        <end position="389"/>
    </location>
</feature>
<gene>
    <name evidence="2 5" type="primary">lapB</name>
    <name evidence="5" type="ORF">FE392_07730</name>
</gene>
<keyword evidence="6" id="KW-1185">Reference proteome</keyword>
<dbReference type="NCBIfam" id="NF008756">
    <property type="entry name" value="PRK11788.1-4"/>
    <property type="match status" value="1"/>
</dbReference>
<evidence type="ECO:0000256" key="2">
    <source>
        <dbReference type="HAMAP-Rule" id="MF_00994"/>
    </source>
</evidence>
<keyword evidence="2" id="KW-1133">Transmembrane helix</keyword>
<keyword evidence="2" id="KW-0472">Membrane</keyword>
<dbReference type="RefSeq" id="WP_319929654.1">
    <property type="nucleotide sequence ID" value="NZ_VCDN01000025.1"/>
</dbReference>
<keyword evidence="1 2" id="KW-0479">Metal-binding</keyword>
<dbReference type="Pfam" id="PF14559">
    <property type="entry name" value="TPR_19"/>
    <property type="match status" value="1"/>
</dbReference>
<feature type="repeat" description="TPR" evidence="3">
    <location>
        <begin position="214"/>
        <end position="247"/>
    </location>
</feature>